<protein>
    <submittedName>
        <fullName evidence="1">Uncharacterized protein</fullName>
    </submittedName>
</protein>
<sequence length="277" mass="31669">MPDQVFPPEIEHIIFTDACALKELGESALNLALVARRVHIWLTPKLMETLAIRTIRPAQKYPGSWDITTLSKYGIHTRNLFLWISSPHFDSLAEQYSSLCPNITNLVIWLAYPSLPIPQLEQIANLQALTHLSLNLNRVPSSAWDNPKLLRVFNRITHLHNVATISSQWDMALFKHFTSITHVTFQYPSEKRLVPLLLTKLPASLEVLVILEGNYTHIDHISIYKSSLDDPRVVNIVCQADKELDEWLLDVQKGQGIWGLADQVVRERKKVQQGLYL</sequence>
<accession>A0ACD3ABV7</accession>
<proteinExistence type="predicted"/>
<reference evidence="1 2" key="1">
    <citation type="journal article" date="2019" name="Nat. Ecol. Evol.">
        <title>Megaphylogeny resolves global patterns of mushroom evolution.</title>
        <authorList>
            <person name="Varga T."/>
            <person name="Krizsan K."/>
            <person name="Foldi C."/>
            <person name="Dima B."/>
            <person name="Sanchez-Garcia M."/>
            <person name="Sanchez-Ramirez S."/>
            <person name="Szollosi G.J."/>
            <person name="Szarkandi J.G."/>
            <person name="Papp V."/>
            <person name="Albert L."/>
            <person name="Andreopoulos W."/>
            <person name="Angelini C."/>
            <person name="Antonin V."/>
            <person name="Barry K.W."/>
            <person name="Bougher N.L."/>
            <person name="Buchanan P."/>
            <person name="Buyck B."/>
            <person name="Bense V."/>
            <person name="Catcheside P."/>
            <person name="Chovatia M."/>
            <person name="Cooper J."/>
            <person name="Damon W."/>
            <person name="Desjardin D."/>
            <person name="Finy P."/>
            <person name="Geml J."/>
            <person name="Haridas S."/>
            <person name="Hughes K."/>
            <person name="Justo A."/>
            <person name="Karasinski D."/>
            <person name="Kautmanova I."/>
            <person name="Kiss B."/>
            <person name="Kocsube S."/>
            <person name="Kotiranta H."/>
            <person name="LaButti K.M."/>
            <person name="Lechner B.E."/>
            <person name="Liimatainen K."/>
            <person name="Lipzen A."/>
            <person name="Lukacs Z."/>
            <person name="Mihaltcheva S."/>
            <person name="Morgado L.N."/>
            <person name="Niskanen T."/>
            <person name="Noordeloos M.E."/>
            <person name="Ohm R.A."/>
            <person name="Ortiz-Santana B."/>
            <person name="Ovrebo C."/>
            <person name="Racz N."/>
            <person name="Riley R."/>
            <person name="Savchenko A."/>
            <person name="Shiryaev A."/>
            <person name="Soop K."/>
            <person name="Spirin V."/>
            <person name="Szebenyi C."/>
            <person name="Tomsovsky M."/>
            <person name="Tulloss R.E."/>
            <person name="Uehling J."/>
            <person name="Grigoriev I.V."/>
            <person name="Vagvolgyi C."/>
            <person name="Papp T."/>
            <person name="Martin F.M."/>
            <person name="Miettinen O."/>
            <person name="Hibbett D.S."/>
            <person name="Nagy L.G."/>
        </authorList>
    </citation>
    <scope>NUCLEOTIDE SEQUENCE [LARGE SCALE GENOMIC DNA]</scope>
    <source>
        <strain evidence="1 2">NL-1719</strain>
    </source>
</reference>
<dbReference type="Proteomes" id="UP000308600">
    <property type="component" value="Unassembled WGS sequence"/>
</dbReference>
<dbReference type="EMBL" id="ML208534">
    <property type="protein sequence ID" value="TFK63220.1"/>
    <property type="molecule type" value="Genomic_DNA"/>
</dbReference>
<evidence type="ECO:0000313" key="1">
    <source>
        <dbReference type="EMBL" id="TFK63220.1"/>
    </source>
</evidence>
<evidence type="ECO:0000313" key="2">
    <source>
        <dbReference type="Proteomes" id="UP000308600"/>
    </source>
</evidence>
<name>A0ACD3ABV7_9AGAR</name>
<keyword evidence="2" id="KW-1185">Reference proteome</keyword>
<organism evidence="1 2">
    <name type="scientific">Pluteus cervinus</name>
    <dbReference type="NCBI Taxonomy" id="181527"/>
    <lineage>
        <taxon>Eukaryota</taxon>
        <taxon>Fungi</taxon>
        <taxon>Dikarya</taxon>
        <taxon>Basidiomycota</taxon>
        <taxon>Agaricomycotina</taxon>
        <taxon>Agaricomycetes</taxon>
        <taxon>Agaricomycetidae</taxon>
        <taxon>Agaricales</taxon>
        <taxon>Pluteineae</taxon>
        <taxon>Pluteaceae</taxon>
        <taxon>Pluteus</taxon>
    </lineage>
</organism>
<gene>
    <name evidence="1" type="ORF">BDN72DRAFT_847833</name>
</gene>